<keyword evidence="2" id="KW-1133">Transmembrane helix</keyword>
<dbReference type="RefSeq" id="WP_120953609.1">
    <property type="nucleotide sequence ID" value="NZ_RBIR01000004.1"/>
</dbReference>
<dbReference type="Pfam" id="PF07314">
    <property type="entry name" value="Lit"/>
    <property type="match status" value="1"/>
</dbReference>
<dbReference type="NCBIfam" id="TIGR01906">
    <property type="entry name" value="integ_TIGR01906"/>
    <property type="match status" value="1"/>
</dbReference>
<accession>A0A495ET06</accession>
<feature type="compositionally biased region" description="Basic and acidic residues" evidence="1">
    <location>
        <begin position="142"/>
        <end position="157"/>
    </location>
</feature>
<evidence type="ECO:0000313" key="3">
    <source>
        <dbReference type="EMBL" id="RKR19466.1"/>
    </source>
</evidence>
<feature type="transmembrane region" description="Helical" evidence="2">
    <location>
        <begin position="353"/>
        <end position="373"/>
    </location>
</feature>
<evidence type="ECO:0000256" key="2">
    <source>
        <dbReference type="SAM" id="Phobius"/>
    </source>
</evidence>
<sequence length="449" mass="47149">MTDKSSTPSDRPDPHLDPTEDTDEPAFDWMKPAAPAVPAEDSAAKPAAGPAAAPAATNGSPAAPVAGQPEGRATATNGSAATPVAGQPESRADRKAAEAAVLQAGAVQADAGQARAGTRHDAGHDAAAAEPPQTSALQIRPPQEEVERRNAEREQAAKAKPVLPRVMQVLLAVFYPVILLVLAVRAVTSPLFLWVEYNRPGFPGDGYGFSTDDRMTYGSYAVDYLSNWSGPRYLGDLVDQSGDHLFKDGEVSHMADVKAVILSTFGAGTLLILFSLVAVIYLKRRHRGGVRRGLFAGSILTLAIIIGLGTLAVLGWEQFFTDFHRIFFANGTWTFSLQDTLIRLFPGQFWMDAGIVIGALVLLASLVTLILTWPTRRRRGLGKKAADAPRDEATGKAAGRDSSTATGGDSDADARAQADAVAADGPADTGTAGSARSGAEGTVRTRNTV</sequence>
<protein>
    <submittedName>
        <fullName evidence="3">Integral membrane protein (TIGR01906 family)</fullName>
    </submittedName>
</protein>
<dbReference type="EMBL" id="RBIR01000004">
    <property type="protein sequence ID" value="RKR19466.1"/>
    <property type="molecule type" value="Genomic_DNA"/>
</dbReference>
<feature type="region of interest" description="Disordered" evidence="1">
    <location>
        <begin position="1"/>
        <end position="157"/>
    </location>
</feature>
<dbReference type="Proteomes" id="UP000276055">
    <property type="component" value="Unassembled WGS sequence"/>
</dbReference>
<reference evidence="3 4" key="1">
    <citation type="submission" date="2018-10" db="EMBL/GenBank/DDBJ databases">
        <title>Genomic Encyclopedia of Type Strains, Phase IV (KMG-IV): sequencing the most valuable type-strain genomes for metagenomic binning, comparative biology and taxonomic classification.</title>
        <authorList>
            <person name="Goeker M."/>
        </authorList>
    </citation>
    <scope>NUCLEOTIDE SEQUENCE [LARGE SCALE GENOMIC DNA]</scope>
    <source>
        <strain evidence="3 4">DSM 25586</strain>
    </source>
</reference>
<proteinExistence type="predicted"/>
<feature type="transmembrane region" description="Helical" evidence="2">
    <location>
        <begin position="259"/>
        <end position="282"/>
    </location>
</feature>
<keyword evidence="2" id="KW-0812">Transmembrane</keyword>
<dbReference type="OrthoDB" id="4804608at2"/>
<feature type="compositionally biased region" description="Low complexity" evidence="1">
    <location>
        <begin position="32"/>
        <end position="64"/>
    </location>
</feature>
<evidence type="ECO:0000313" key="4">
    <source>
        <dbReference type="Proteomes" id="UP000276055"/>
    </source>
</evidence>
<feature type="compositionally biased region" description="Low complexity" evidence="1">
    <location>
        <begin position="98"/>
        <end position="116"/>
    </location>
</feature>
<keyword evidence="2" id="KW-0472">Membrane</keyword>
<feature type="compositionally biased region" description="Basic and acidic residues" evidence="1">
    <location>
        <begin position="384"/>
        <end position="394"/>
    </location>
</feature>
<evidence type="ECO:0000256" key="1">
    <source>
        <dbReference type="SAM" id="MobiDB-lite"/>
    </source>
</evidence>
<dbReference type="InterPro" id="IPR010178">
    <property type="entry name" value="Lit"/>
</dbReference>
<feature type="region of interest" description="Disordered" evidence="1">
    <location>
        <begin position="381"/>
        <end position="449"/>
    </location>
</feature>
<feature type="compositionally biased region" description="Low complexity" evidence="1">
    <location>
        <begin position="415"/>
        <end position="435"/>
    </location>
</feature>
<comment type="caution">
    <text evidence="3">The sequence shown here is derived from an EMBL/GenBank/DDBJ whole genome shotgun (WGS) entry which is preliminary data.</text>
</comment>
<name>A0A495ET06_9MICC</name>
<feature type="transmembrane region" description="Helical" evidence="2">
    <location>
        <begin position="294"/>
        <end position="316"/>
    </location>
</feature>
<feature type="transmembrane region" description="Helical" evidence="2">
    <location>
        <begin position="169"/>
        <end position="195"/>
    </location>
</feature>
<dbReference type="AlphaFoldDB" id="A0A495ET06"/>
<organism evidence="3 4">
    <name type="scientific">Arthrobacter oryzae</name>
    <dbReference type="NCBI Taxonomy" id="409290"/>
    <lineage>
        <taxon>Bacteria</taxon>
        <taxon>Bacillati</taxon>
        <taxon>Actinomycetota</taxon>
        <taxon>Actinomycetes</taxon>
        <taxon>Micrococcales</taxon>
        <taxon>Micrococcaceae</taxon>
        <taxon>Arthrobacter</taxon>
    </lineage>
</organism>
<gene>
    <name evidence="3" type="ORF">C8D78_2213</name>
</gene>